<feature type="chain" id="PRO_5034782242" evidence="1">
    <location>
        <begin position="23"/>
        <end position="269"/>
    </location>
</feature>
<dbReference type="PROSITE" id="PS51257">
    <property type="entry name" value="PROKAR_LIPOPROTEIN"/>
    <property type="match status" value="1"/>
</dbReference>
<evidence type="ECO:0000256" key="1">
    <source>
        <dbReference type="SAM" id="SignalP"/>
    </source>
</evidence>
<organism evidence="3 4">
    <name type="scientific">Bizionia saleffrena</name>
    <dbReference type="NCBI Taxonomy" id="291189"/>
    <lineage>
        <taxon>Bacteria</taxon>
        <taxon>Pseudomonadati</taxon>
        <taxon>Bacteroidota</taxon>
        <taxon>Flavobacteriia</taxon>
        <taxon>Flavobacteriales</taxon>
        <taxon>Flavobacteriaceae</taxon>
        <taxon>Bizionia</taxon>
    </lineage>
</organism>
<evidence type="ECO:0000313" key="3">
    <source>
        <dbReference type="EMBL" id="TYB78131.1"/>
    </source>
</evidence>
<feature type="signal peptide" evidence="1">
    <location>
        <begin position="1"/>
        <end position="22"/>
    </location>
</feature>
<dbReference type="PANTHER" id="PTHR46361">
    <property type="entry name" value="ELECTRON CARRIER/ PROTEIN DISULFIDE OXIDOREDUCTASE"/>
    <property type="match status" value="1"/>
</dbReference>
<sequence length="269" mass="30692">MKNLIVLLSVASIAFSCFSSQGLPVKQVKNNAEKPAPQKKRDTDIAPYKTSTKSDLDHSEWNTLLKKYVTKNGDVNYKGFKNESEKLNTYVSYLEHQIPTEAWSVNKQLAYFINVYNANTIKLIIDNYPLKSIKDISSPWKKDRFKIGDKDFSLAGLENGILRTMNEPRIHFAINCASTSCPKLLSEAYTEANVLELMEKATKEFINNSAKNELSSNKVKISEIFKWYKSDFTENGSVIDYINLYSTIKINAETSVDYIDYDWSLNAQN</sequence>
<keyword evidence="1" id="KW-0732">Signal</keyword>
<dbReference type="Proteomes" id="UP000323324">
    <property type="component" value="Unassembled WGS sequence"/>
</dbReference>
<comment type="caution">
    <text evidence="3">The sequence shown here is derived from an EMBL/GenBank/DDBJ whole genome shotgun (WGS) entry which is preliminary data.</text>
</comment>
<name>A0A8H2LIU2_9FLAO</name>
<proteinExistence type="predicted"/>
<evidence type="ECO:0000313" key="4">
    <source>
        <dbReference type="Proteomes" id="UP000323324"/>
    </source>
</evidence>
<dbReference type="EMBL" id="VSKM01000002">
    <property type="protein sequence ID" value="TYB78131.1"/>
    <property type="molecule type" value="Genomic_DNA"/>
</dbReference>
<dbReference type="RefSeq" id="WP_148368486.1">
    <property type="nucleotide sequence ID" value="NZ_VSKM01000002.1"/>
</dbReference>
<protein>
    <submittedName>
        <fullName evidence="3">DUF547 domain-containing protein</fullName>
    </submittedName>
</protein>
<keyword evidence="4" id="KW-1185">Reference proteome</keyword>
<dbReference type="InterPro" id="IPR006869">
    <property type="entry name" value="DUF547"/>
</dbReference>
<dbReference type="AlphaFoldDB" id="A0A8H2LIU2"/>
<evidence type="ECO:0000259" key="2">
    <source>
        <dbReference type="Pfam" id="PF04784"/>
    </source>
</evidence>
<accession>A0A8H2LIU2</accession>
<dbReference type="Pfam" id="PF04784">
    <property type="entry name" value="DUF547"/>
    <property type="match status" value="1"/>
</dbReference>
<gene>
    <name evidence="3" type="ORF">ES676_02665</name>
</gene>
<dbReference type="PANTHER" id="PTHR46361:SF3">
    <property type="entry name" value="ELECTRON CARRIER_ PROTEIN DISULFIDE OXIDOREDUCTASE"/>
    <property type="match status" value="1"/>
</dbReference>
<reference evidence="3 4" key="1">
    <citation type="submission" date="2019-08" db="EMBL/GenBank/DDBJ databases">
        <title>Genomes of Antarctic Bizionia species.</title>
        <authorList>
            <person name="Bowman J.P."/>
        </authorList>
    </citation>
    <scope>NUCLEOTIDE SEQUENCE [LARGE SCALE GENOMIC DNA]</scope>
    <source>
        <strain evidence="3 4">HFD</strain>
    </source>
</reference>
<feature type="domain" description="DUF547" evidence="2">
    <location>
        <begin position="102"/>
        <end position="206"/>
    </location>
</feature>